<evidence type="ECO:0000313" key="3">
    <source>
        <dbReference type="EMBL" id="GHD29231.1"/>
    </source>
</evidence>
<dbReference type="Pfam" id="PF00364">
    <property type="entry name" value="Biotin_lipoyl"/>
    <property type="match status" value="1"/>
</dbReference>
<reference evidence="4" key="1">
    <citation type="journal article" date="2019" name="Int. J. Syst. Evol. Microbiol.">
        <title>The Global Catalogue of Microorganisms (GCM) 10K type strain sequencing project: providing services to taxonomists for standard genome sequencing and annotation.</title>
        <authorList>
            <consortium name="The Broad Institute Genomics Platform"/>
            <consortium name="The Broad Institute Genome Sequencing Center for Infectious Disease"/>
            <person name="Wu L."/>
            <person name="Ma J."/>
        </authorList>
    </citation>
    <scope>NUCLEOTIDE SEQUENCE [LARGE SCALE GENOMIC DNA]</scope>
    <source>
        <strain evidence="4">KCTC 42280</strain>
    </source>
</reference>
<feature type="domain" description="Lipoyl-binding" evidence="2">
    <location>
        <begin position="70"/>
        <end position="137"/>
    </location>
</feature>
<organism evidence="3 4">
    <name type="scientific">Psychrobacter glaciei</name>
    <dbReference type="NCBI Taxonomy" id="619771"/>
    <lineage>
        <taxon>Bacteria</taxon>
        <taxon>Pseudomonadati</taxon>
        <taxon>Pseudomonadota</taxon>
        <taxon>Gammaproteobacteria</taxon>
        <taxon>Moraxellales</taxon>
        <taxon>Moraxellaceae</taxon>
        <taxon>Psychrobacter</taxon>
    </lineage>
</organism>
<dbReference type="EMBL" id="BMZR01000001">
    <property type="protein sequence ID" value="GHD29231.1"/>
    <property type="molecule type" value="Genomic_DNA"/>
</dbReference>
<evidence type="ECO:0000259" key="2">
    <source>
        <dbReference type="Pfam" id="PF00364"/>
    </source>
</evidence>
<dbReference type="CDD" id="cd06850">
    <property type="entry name" value="biotinyl_domain"/>
    <property type="match status" value="1"/>
</dbReference>
<dbReference type="InterPro" id="IPR050709">
    <property type="entry name" value="Biotin_Carboxyl_Carrier/Decarb"/>
</dbReference>
<proteinExistence type="predicted"/>
<sequence>MDIEQIARVVKLVESSQLHEVTIADNGQSITVVNNLGAQNNVSANPIEATPTHEPEQTGSDVLQVGATYVGQVYLSEDDATDDLVKEGDHIQKGQTICFIDELTRLQPVISNKEGVVTAVLVENGQNVEYGQPILDLSGVPI</sequence>
<protein>
    <submittedName>
        <fullName evidence="3">Acetyl-CoA carboxylase biotin carboxyl carrier protein subunit</fullName>
    </submittedName>
</protein>
<dbReference type="RefSeq" id="WP_189582317.1">
    <property type="nucleotide sequence ID" value="NZ_BMZR01000001.1"/>
</dbReference>
<dbReference type="PANTHER" id="PTHR45266:SF3">
    <property type="entry name" value="OXALOACETATE DECARBOXYLASE ALPHA CHAIN"/>
    <property type="match status" value="1"/>
</dbReference>
<dbReference type="Gene3D" id="2.40.50.100">
    <property type="match status" value="1"/>
</dbReference>
<comment type="caution">
    <text evidence="3">The sequence shown here is derived from an EMBL/GenBank/DDBJ whole genome shotgun (WGS) entry which is preliminary data.</text>
</comment>
<keyword evidence="4" id="KW-1185">Reference proteome</keyword>
<dbReference type="InterPro" id="IPR011053">
    <property type="entry name" value="Single_hybrid_motif"/>
</dbReference>
<evidence type="ECO:0000256" key="1">
    <source>
        <dbReference type="ARBA" id="ARBA00023267"/>
    </source>
</evidence>
<keyword evidence="1" id="KW-0092">Biotin</keyword>
<evidence type="ECO:0000313" key="4">
    <source>
        <dbReference type="Proteomes" id="UP000610203"/>
    </source>
</evidence>
<name>A0ABQ3GNU8_9GAMM</name>
<dbReference type="Proteomes" id="UP000610203">
    <property type="component" value="Unassembled WGS sequence"/>
</dbReference>
<accession>A0ABQ3GNU8</accession>
<dbReference type="SUPFAM" id="SSF51230">
    <property type="entry name" value="Single hybrid motif"/>
    <property type="match status" value="1"/>
</dbReference>
<dbReference type="InterPro" id="IPR000089">
    <property type="entry name" value="Biotin_lipoyl"/>
</dbReference>
<gene>
    <name evidence="3" type="primary">accB</name>
    <name evidence="3" type="ORF">GCM10016272_09350</name>
</gene>
<dbReference type="PANTHER" id="PTHR45266">
    <property type="entry name" value="OXALOACETATE DECARBOXYLASE ALPHA CHAIN"/>
    <property type="match status" value="1"/>
</dbReference>